<dbReference type="Proteomes" id="UP000006729">
    <property type="component" value="Chromosome 1"/>
</dbReference>
<proteinExistence type="predicted"/>
<sequence>MKLKGIARIRMCFKYSEAFQLELEGQKHTERDPFTIPSFLLQSSPNSKVDSETGHAAWGATVIQKRESLRARSLVRMDSSSSKHINIEHFLDFLFDLISFTRLIKHIKD</sequence>
<keyword evidence="2" id="KW-1185">Reference proteome</keyword>
<evidence type="ECO:0000313" key="1">
    <source>
        <dbReference type="EMBL" id="RQO85068.1"/>
    </source>
</evidence>
<evidence type="ECO:0000313" key="2">
    <source>
        <dbReference type="Proteomes" id="UP000006729"/>
    </source>
</evidence>
<accession>A0A3N7FTJ4</accession>
<dbReference type="EMBL" id="CM009290">
    <property type="protein sequence ID" value="RQO85068.1"/>
    <property type="molecule type" value="Genomic_DNA"/>
</dbReference>
<gene>
    <name evidence="1" type="ORF">POPTR_001G186050</name>
</gene>
<dbReference type="InParanoid" id="A0A3N7FTJ4"/>
<name>A0A3N7FTJ4_POPTR</name>
<dbReference type="Gramene" id="Potri.001G186050.1.v4.1">
    <property type="protein sequence ID" value="Potri.001G186050.1.v4.1"/>
    <property type="gene ID" value="Potri.001G186050.v4.1"/>
</dbReference>
<protein>
    <submittedName>
        <fullName evidence="1">Uncharacterized protein</fullName>
    </submittedName>
</protein>
<organism evidence="1 2">
    <name type="scientific">Populus trichocarpa</name>
    <name type="common">Western balsam poplar</name>
    <name type="synonym">Populus balsamifera subsp. trichocarpa</name>
    <dbReference type="NCBI Taxonomy" id="3694"/>
    <lineage>
        <taxon>Eukaryota</taxon>
        <taxon>Viridiplantae</taxon>
        <taxon>Streptophyta</taxon>
        <taxon>Embryophyta</taxon>
        <taxon>Tracheophyta</taxon>
        <taxon>Spermatophyta</taxon>
        <taxon>Magnoliopsida</taxon>
        <taxon>eudicotyledons</taxon>
        <taxon>Gunneridae</taxon>
        <taxon>Pentapetalae</taxon>
        <taxon>rosids</taxon>
        <taxon>fabids</taxon>
        <taxon>Malpighiales</taxon>
        <taxon>Salicaceae</taxon>
        <taxon>Saliceae</taxon>
        <taxon>Populus</taxon>
    </lineage>
</organism>
<reference evidence="1 2" key="1">
    <citation type="journal article" date="2006" name="Science">
        <title>The genome of black cottonwood, Populus trichocarpa (Torr. &amp; Gray).</title>
        <authorList>
            <person name="Tuskan G.A."/>
            <person name="Difazio S."/>
            <person name="Jansson S."/>
            <person name="Bohlmann J."/>
            <person name="Grigoriev I."/>
            <person name="Hellsten U."/>
            <person name="Putnam N."/>
            <person name="Ralph S."/>
            <person name="Rombauts S."/>
            <person name="Salamov A."/>
            <person name="Schein J."/>
            <person name="Sterck L."/>
            <person name="Aerts A."/>
            <person name="Bhalerao R.R."/>
            <person name="Bhalerao R.P."/>
            <person name="Blaudez D."/>
            <person name="Boerjan W."/>
            <person name="Brun A."/>
            <person name="Brunner A."/>
            <person name="Busov V."/>
            <person name="Campbell M."/>
            <person name="Carlson J."/>
            <person name="Chalot M."/>
            <person name="Chapman J."/>
            <person name="Chen G.L."/>
            <person name="Cooper D."/>
            <person name="Coutinho P.M."/>
            <person name="Couturier J."/>
            <person name="Covert S."/>
            <person name="Cronk Q."/>
            <person name="Cunningham R."/>
            <person name="Davis J."/>
            <person name="Degroeve S."/>
            <person name="Dejardin A."/>
            <person name="Depamphilis C."/>
            <person name="Detter J."/>
            <person name="Dirks B."/>
            <person name="Dubchak I."/>
            <person name="Duplessis S."/>
            <person name="Ehlting J."/>
            <person name="Ellis B."/>
            <person name="Gendler K."/>
            <person name="Goodstein D."/>
            <person name="Gribskov M."/>
            <person name="Grimwood J."/>
            <person name="Groover A."/>
            <person name="Gunter L."/>
            <person name="Hamberger B."/>
            <person name="Heinze B."/>
            <person name="Helariutta Y."/>
            <person name="Henrissat B."/>
            <person name="Holligan D."/>
            <person name="Holt R."/>
            <person name="Huang W."/>
            <person name="Islam-Faridi N."/>
            <person name="Jones S."/>
            <person name="Jones-Rhoades M."/>
            <person name="Jorgensen R."/>
            <person name="Joshi C."/>
            <person name="Kangasjarvi J."/>
            <person name="Karlsson J."/>
            <person name="Kelleher C."/>
            <person name="Kirkpatrick R."/>
            <person name="Kirst M."/>
            <person name="Kohler A."/>
            <person name="Kalluri U."/>
            <person name="Larimer F."/>
            <person name="Leebens-Mack J."/>
            <person name="Leple J.C."/>
            <person name="Locascio P."/>
            <person name="Lou Y."/>
            <person name="Lucas S."/>
            <person name="Martin F."/>
            <person name="Montanini B."/>
            <person name="Napoli C."/>
            <person name="Nelson D.R."/>
            <person name="Nelson C."/>
            <person name="Nieminen K."/>
            <person name="Nilsson O."/>
            <person name="Pereda V."/>
            <person name="Peter G."/>
            <person name="Philippe R."/>
            <person name="Pilate G."/>
            <person name="Poliakov A."/>
            <person name="Razumovskaya J."/>
            <person name="Richardson P."/>
            <person name="Rinaldi C."/>
            <person name="Ritland K."/>
            <person name="Rouze P."/>
            <person name="Ryaboy D."/>
            <person name="Schmutz J."/>
            <person name="Schrader J."/>
            <person name="Segerman B."/>
            <person name="Shin H."/>
            <person name="Siddiqui A."/>
            <person name="Sterky F."/>
            <person name="Terry A."/>
            <person name="Tsai C.J."/>
            <person name="Uberbacher E."/>
            <person name="Unneberg P."/>
            <person name="Vahala J."/>
            <person name="Wall K."/>
            <person name="Wessler S."/>
            <person name="Yang G."/>
            <person name="Yin T."/>
            <person name="Douglas C."/>
            <person name="Marra M."/>
            <person name="Sandberg G."/>
            <person name="Van de Peer Y."/>
            <person name="Rokhsar D."/>
        </authorList>
    </citation>
    <scope>NUCLEOTIDE SEQUENCE [LARGE SCALE GENOMIC DNA]</scope>
    <source>
        <strain evidence="2">cv. Nisqually</strain>
    </source>
</reference>
<dbReference type="AlphaFoldDB" id="A0A3N7FTJ4"/>